<accession>A0ABW0SCF1</accession>
<evidence type="ECO:0000313" key="2">
    <source>
        <dbReference type="EMBL" id="MFC5566647.1"/>
    </source>
</evidence>
<keyword evidence="3" id="KW-1185">Reference proteome</keyword>
<reference evidence="3" key="1">
    <citation type="journal article" date="2019" name="Int. J. Syst. Evol. Microbiol.">
        <title>The Global Catalogue of Microorganisms (GCM) 10K type strain sequencing project: providing services to taxonomists for standard genome sequencing and annotation.</title>
        <authorList>
            <consortium name="The Broad Institute Genomics Platform"/>
            <consortium name="The Broad Institute Genome Sequencing Center for Infectious Disease"/>
            <person name="Wu L."/>
            <person name="Ma J."/>
        </authorList>
    </citation>
    <scope>NUCLEOTIDE SEQUENCE [LARGE SCALE GENOMIC DNA]</scope>
    <source>
        <strain evidence="3">KACC 11588</strain>
    </source>
</reference>
<evidence type="ECO:0008006" key="4">
    <source>
        <dbReference type="Google" id="ProtNLM"/>
    </source>
</evidence>
<gene>
    <name evidence="2" type="ORF">ACFPOC_09500</name>
</gene>
<name>A0ABW0SCF1_9RHOB</name>
<evidence type="ECO:0000256" key="1">
    <source>
        <dbReference type="SAM" id="MobiDB-lite"/>
    </source>
</evidence>
<evidence type="ECO:0000313" key="3">
    <source>
        <dbReference type="Proteomes" id="UP001596056"/>
    </source>
</evidence>
<proteinExistence type="predicted"/>
<feature type="compositionally biased region" description="Basic residues" evidence="1">
    <location>
        <begin position="316"/>
        <end position="325"/>
    </location>
</feature>
<dbReference type="RefSeq" id="WP_209840754.1">
    <property type="nucleotide sequence ID" value="NZ_JAGGJP010000008.1"/>
</dbReference>
<dbReference type="EMBL" id="JBHSNA010000006">
    <property type="protein sequence ID" value="MFC5566647.1"/>
    <property type="molecule type" value="Genomic_DNA"/>
</dbReference>
<sequence length="477" mass="53208">MHYKHEDFGITNTPVREVEKSPKITGDSWVQQDWEPQDEATKAYVSSLADGLGLLEGSRPTTQRKVLRCLSDFLIAVKTAPSGLVCWPMGEATYREAAYGYDVAQRVMRALLASGKLSLAQEAERPKKGKGLSAVYQARKEVAPDALRFKPHGTGPAIQVRDSKPEGYAFAGGEKPKGAILGLSQFKGQYEALQADMRAINKVMVIHPLRSPEDEEWAGGKRIFNDGRLDKGGRIYGGWQNKKAADRLHFTIDGEAVCEIDVKGSFVSLANVLFGESEIDLGSDPYQRIEFVRSGPPHMRSFAKELVSALLSSSPKKNRLPKGKKKDGNGKPIPLQKEYNLPKKVPAKFYYNQIIEAFPFIKNMDREAGTLMFVESSIIVKALLSLAQRKTPIVAYPVHDCLICKRSDEAEVIKALQEAFIEEIGQCPYLDVEYSNQGPKIIEPIRIESPKPKESKSRSRYAYLDWNIQDDISLIED</sequence>
<organism evidence="2 3">
    <name type="scientific">Rubellimicrobium aerolatum</name>
    <dbReference type="NCBI Taxonomy" id="490979"/>
    <lineage>
        <taxon>Bacteria</taxon>
        <taxon>Pseudomonadati</taxon>
        <taxon>Pseudomonadota</taxon>
        <taxon>Alphaproteobacteria</taxon>
        <taxon>Rhodobacterales</taxon>
        <taxon>Roseobacteraceae</taxon>
        <taxon>Rubellimicrobium</taxon>
    </lineage>
</organism>
<dbReference type="Proteomes" id="UP001596056">
    <property type="component" value="Unassembled WGS sequence"/>
</dbReference>
<comment type="caution">
    <text evidence="2">The sequence shown here is derived from an EMBL/GenBank/DDBJ whole genome shotgun (WGS) entry which is preliminary data.</text>
</comment>
<feature type="region of interest" description="Disordered" evidence="1">
    <location>
        <begin position="313"/>
        <end position="334"/>
    </location>
</feature>
<protein>
    <recommendedName>
        <fullName evidence="4">DNA-directed DNA polymerase family A palm domain-containing protein</fullName>
    </recommendedName>
</protein>